<dbReference type="AlphaFoldDB" id="A0A6J4IMR9"/>
<feature type="domain" description="Periplasmic copper-binding protein NosD beta helix" evidence="2">
    <location>
        <begin position="80"/>
        <end position="252"/>
    </location>
</feature>
<evidence type="ECO:0000313" key="3">
    <source>
        <dbReference type="EMBL" id="CAA9254741.1"/>
    </source>
</evidence>
<dbReference type="InterPro" id="IPR007742">
    <property type="entry name" value="NosD_dom"/>
</dbReference>
<dbReference type="InterPro" id="IPR011050">
    <property type="entry name" value="Pectin_lyase_fold/virulence"/>
</dbReference>
<feature type="signal peptide" evidence="1">
    <location>
        <begin position="1"/>
        <end position="25"/>
    </location>
</feature>
<dbReference type="NCBIfam" id="TIGR03804">
    <property type="entry name" value="para_beta_helix"/>
    <property type="match status" value="1"/>
</dbReference>
<protein>
    <recommendedName>
        <fullName evidence="2">Periplasmic copper-binding protein NosD beta helix domain-containing protein</fullName>
    </recommendedName>
</protein>
<dbReference type="Gene3D" id="2.160.20.10">
    <property type="entry name" value="Single-stranded right-handed beta-helix, Pectin lyase-like"/>
    <property type="match status" value="2"/>
</dbReference>
<dbReference type="EMBL" id="CADCTB010000147">
    <property type="protein sequence ID" value="CAA9254741.1"/>
    <property type="molecule type" value="Genomic_DNA"/>
</dbReference>
<accession>A0A6J4IMR9</accession>
<dbReference type="SMART" id="SM00710">
    <property type="entry name" value="PbH1"/>
    <property type="match status" value="7"/>
</dbReference>
<gene>
    <name evidence="3" type="ORF">AVDCRST_MAG10-2416</name>
</gene>
<dbReference type="InterPro" id="IPR012334">
    <property type="entry name" value="Pectin_lyas_fold"/>
</dbReference>
<sequence length="355" mass="37266">MTRLRKCGTLLVAALAATLPTVGGAAAQASPPACGQTITQNTVLTSDLGPCPNYGLIIGADGITLDLGGFRIFGTPNRFDNAGVYALRRFGVTVRNGTVSDFDAGVAIEGGSGNLVTGIRARDNIGVTGTRWGDGIALLSSTDNVVRGNETFNNGPFSGIGVYSEVDNDHPRTTSGISTRNLIDQNSSHDNVVARAGVVNFAGTDNDGIRLEPGSAGNTVTNNQVFNNGLDGIAVFARSPDNVIRNNHTFQNGRRTTARRGDGIRVFATSDRTIIEANQSINNGANGIIVGSMSNTITFNRALFNGLLPPLNPNNPNTFGYDLNDQLVNCDANVWFGNIYRTTRLACSANGGTQV</sequence>
<organism evidence="3">
    <name type="scientific">uncultured Acidimicrobiales bacterium</name>
    <dbReference type="NCBI Taxonomy" id="310071"/>
    <lineage>
        <taxon>Bacteria</taxon>
        <taxon>Bacillati</taxon>
        <taxon>Actinomycetota</taxon>
        <taxon>Acidimicrobiia</taxon>
        <taxon>Acidimicrobiales</taxon>
        <taxon>environmental samples</taxon>
    </lineage>
</organism>
<feature type="chain" id="PRO_5026935366" description="Periplasmic copper-binding protein NosD beta helix domain-containing protein" evidence="1">
    <location>
        <begin position="26"/>
        <end position="355"/>
    </location>
</feature>
<dbReference type="Pfam" id="PF05048">
    <property type="entry name" value="NosD"/>
    <property type="match status" value="1"/>
</dbReference>
<proteinExistence type="predicted"/>
<reference evidence="3" key="1">
    <citation type="submission" date="2020-02" db="EMBL/GenBank/DDBJ databases">
        <authorList>
            <person name="Meier V. D."/>
        </authorList>
    </citation>
    <scope>NUCLEOTIDE SEQUENCE</scope>
    <source>
        <strain evidence="3">AVDCRST_MAG10</strain>
    </source>
</reference>
<dbReference type="SUPFAM" id="SSF51126">
    <property type="entry name" value="Pectin lyase-like"/>
    <property type="match status" value="1"/>
</dbReference>
<keyword evidence="1" id="KW-0732">Signal</keyword>
<dbReference type="InterPro" id="IPR022441">
    <property type="entry name" value="Para_beta_helix_rpt-2"/>
</dbReference>
<evidence type="ECO:0000259" key="2">
    <source>
        <dbReference type="Pfam" id="PF05048"/>
    </source>
</evidence>
<evidence type="ECO:0000256" key="1">
    <source>
        <dbReference type="SAM" id="SignalP"/>
    </source>
</evidence>
<name>A0A6J4IMR9_9ACTN</name>
<dbReference type="InterPro" id="IPR006626">
    <property type="entry name" value="PbH1"/>
</dbReference>